<dbReference type="EMBL" id="FNIC01000004">
    <property type="protein sequence ID" value="SDN74877.1"/>
    <property type="molecule type" value="Genomic_DNA"/>
</dbReference>
<dbReference type="GO" id="GO:0005840">
    <property type="term" value="C:ribosome"/>
    <property type="evidence" value="ECO:0007669"/>
    <property type="project" value="UniProtKB-KW"/>
</dbReference>
<evidence type="ECO:0000259" key="3">
    <source>
        <dbReference type="PROSITE" id="PS51186"/>
    </source>
</evidence>
<keyword evidence="4" id="KW-0689">Ribosomal protein</keyword>
<dbReference type="AlphaFoldDB" id="A0A1H0DX92"/>
<dbReference type="Gene3D" id="3.40.630.30">
    <property type="match status" value="1"/>
</dbReference>
<dbReference type="STRING" id="1005944.SAMN05192576_2698"/>
<evidence type="ECO:0000256" key="2">
    <source>
        <dbReference type="ARBA" id="ARBA00023315"/>
    </source>
</evidence>
<gene>
    <name evidence="4" type="ORF">SAMN05192576_2698</name>
</gene>
<dbReference type="CDD" id="cd04301">
    <property type="entry name" value="NAT_SF"/>
    <property type="match status" value="1"/>
</dbReference>
<dbReference type="InterPro" id="IPR016181">
    <property type="entry name" value="Acyl_CoA_acyltransferase"/>
</dbReference>
<dbReference type="Pfam" id="PF00583">
    <property type="entry name" value="Acetyltransf_1"/>
    <property type="match status" value="2"/>
</dbReference>
<evidence type="ECO:0000256" key="1">
    <source>
        <dbReference type="ARBA" id="ARBA00022679"/>
    </source>
</evidence>
<keyword evidence="1" id="KW-0808">Transferase</keyword>
<proteinExistence type="predicted"/>
<reference evidence="4 5" key="1">
    <citation type="submission" date="2016-10" db="EMBL/GenBank/DDBJ databases">
        <authorList>
            <person name="de Groot N.N."/>
        </authorList>
    </citation>
    <scope>NUCLEOTIDE SEQUENCE [LARGE SCALE GENOMIC DNA]</scope>
    <source>
        <strain evidence="4 5">CGMCC 1.11147</strain>
    </source>
</reference>
<name>A0A1H0DX92_9ACTN</name>
<keyword evidence="2" id="KW-0012">Acyltransferase</keyword>
<dbReference type="PANTHER" id="PTHR43877">
    <property type="entry name" value="AMINOALKYLPHOSPHONATE N-ACETYLTRANSFERASE-RELATED-RELATED"/>
    <property type="match status" value="1"/>
</dbReference>
<feature type="domain" description="N-acetyltransferase" evidence="3">
    <location>
        <begin position="160"/>
        <end position="309"/>
    </location>
</feature>
<dbReference type="InterPro" id="IPR050832">
    <property type="entry name" value="Bact_Acetyltransf"/>
</dbReference>
<dbReference type="Proteomes" id="UP000199004">
    <property type="component" value="Unassembled WGS sequence"/>
</dbReference>
<keyword evidence="5" id="KW-1185">Reference proteome</keyword>
<accession>A0A1H0DX92</accession>
<sequence>MPAPLSLPEGYTQRALAVTDAAAVTAVMAAQELHDVGEVVIEEADIVADWQRPSYDVTQSSVGVFADDTMVGYAEITGGDRGDAAVHPDHRGRCIGTALAQWMQGLAREQGKPIVGMPVPEGSPGDRLLESLGYHVRWTSWVLELPEGATIAERPLPEGYAVREATDDDYRDVWTVTEDAFLEWSERERQSFEDWRARVVLRPGFQPWNLRVVTDPDGQVVAIAYIVLFKGNGTTEGYVDQVATRADQRGRGLAQVLLADAFAAARAHGAARSALSTDTRTGALGLYEKVGMKVASTWLNRAVRTGSET</sequence>
<dbReference type="GO" id="GO:0016747">
    <property type="term" value="F:acyltransferase activity, transferring groups other than amino-acyl groups"/>
    <property type="evidence" value="ECO:0007669"/>
    <property type="project" value="InterPro"/>
</dbReference>
<feature type="domain" description="N-acetyltransferase" evidence="3">
    <location>
        <begin position="11"/>
        <end position="157"/>
    </location>
</feature>
<evidence type="ECO:0000313" key="4">
    <source>
        <dbReference type="EMBL" id="SDN74877.1"/>
    </source>
</evidence>
<dbReference type="RefSeq" id="WP_091025327.1">
    <property type="nucleotide sequence ID" value="NZ_BKAE01000013.1"/>
</dbReference>
<dbReference type="PROSITE" id="PS51186">
    <property type="entry name" value="GNAT"/>
    <property type="match status" value="2"/>
</dbReference>
<organism evidence="4 5">
    <name type="scientific">Nocardioides szechwanensis</name>
    <dbReference type="NCBI Taxonomy" id="1005944"/>
    <lineage>
        <taxon>Bacteria</taxon>
        <taxon>Bacillati</taxon>
        <taxon>Actinomycetota</taxon>
        <taxon>Actinomycetes</taxon>
        <taxon>Propionibacteriales</taxon>
        <taxon>Nocardioidaceae</taxon>
        <taxon>Nocardioides</taxon>
    </lineage>
</organism>
<dbReference type="SUPFAM" id="SSF55729">
    <property type="entry name" value="Acyl-CoA N-acyltransferases (Nat)"/>
    <property type="match status" value="2"/>
</dbReference>
<protein>
    <submittedName>
        <fullName evidence="4">Ribosomal protein S18 acetylase RimI</fullName>
    </submittedName>
</protein>
<dbReference type="InterPro" id="IPR000182">
    <property type="entry name" value="GNAT_dom"/>
</dbReference>
<evidence type="ECO:0000313" key="5">
    <source>
        <dbReference type="Proteomes" id="UP000199004"/>
    </source>
</evidence>
<keyword evidence="4" id="KW-0687">Ribonucleoprotein</keyword>
<dbReference type="OrthoDB" id="9799092at2"/>